<evidence type="ECO:0000313" key="1">
    <source>
        <dbReference type="EMBL" id="KAH7902806.1"/>
    </source>
</evidence>
<name>A0ACB7ZPH9_9AGAM</name>
<dbReference type="Proteomes" id="UP000790377">
    <property type="component" value="Unassembled WGS sequence"/>
</dbReference>
<protein>
    <submittedName>
        <fullName evidence="1">Uncharacterized protein</fullName>
    </submittedName>
</protein>
<dbReference type="EMBL" id="MU269520">
    <property type="protein sequence ID" value="KAH7902806.1"/>
    <property type="molecule type" value="Genomic_DNA"/>
</dbReference>
<reference evidence="1" key="1">
    <citation type="journal article" date="2021" name="New Phytol.">
        <title>Evolutionary innovations through gain and loss of genes in the ectomycorrhizal Boletales.</title>
        <authorList>
            <person name="Wu G."/>
            <person name="Miyauchi S."/>
            <person name="Morin E."/>
            <person name="Kuo A."/>
            <person name="Drula E."/>
            <person name="Varga T."/>
            <person name="Kohler A."/>
            <person name="Feng B."/>
            <person name="Cao Y."/>
            <person name="Lipzen A."/>
            <person name="Daum C."/>
            <person name="Hundley H."/>
            <person name="Pangilinan J."/>
            <person name="Johnson J."/>
            <person name="Barry K."/>
            <person name="LaButti K."/>
            <person name="Ng V."/>
            <person name="Ahrendt S."/>
            <person name="Min B."/>
            <person name="Choi I.G."/>
            <person name="Park H."/>
            <person name="Plett J.M."/>
            <person name="Magnuson J."/>
            <person name="Spatafora J.W."/>
            <person name="Nagy L.G."/>
            <person name="Henrissat B."/>
            <person name="Grigoriev I.V."/>
            <person name="Yang Z.L."/>
            <person name="Xu J."/>
            <person name="Martin F.M."/>
        </authorList>
    </citation>
    <scope>NUCLEOTIDE SEQUENCE</scope>
    <source>
        <strain evidence="1">ATCC 28755</strain>
    </source>
</reference>
<evidence type="ECO:0000313" key="2">
    <source>
        <dbReference type="Proteomes" id="UP000790377"/>
    </source>
</evidence>
<proteinExistence type="predicted"/>
<keyword evidence="2" id="KW-1185">Reference proteome</keyword>
<comment type="caution">
    <text evidence="1">The sequence shown here is derived from an EMBL/GenBank/DDBJ whole genome shotgun (WGS) entry which is preliminary data.</text>
</comment>
<accession>A0ACB7ZPH9</accession>
<sequence length="239" mass="27150">MSRNAGRRGLAVLALFGSFRALWVLSRLVGPFALLGSFRTFWVLSHLLGSFRTFWDPFAPFGSFRTFWILSHLLDPFAPFGSFRAFWVLSRLLGPFAPLGSFRAFWVLSHLWVLSRLLGPFAPFGKYSHSHSSTRCNSHTRPSYTPRMRRTTTLRDVPPPHAMYHHSERPARVSSRLVTSPSMRQVSIDGLPHRQTGHQSKFAGPTDRAAFVDLRLIQSNPSQPVPSRYPDPDHGRTHT</sequence>
<gene>
    <name evidence="1" type="ORF">BJ138DRAFT_1121081</name>
</gene>
<organism evidence="1 2">
    <name type="scientific">Hygrophoropsis aurantiaca</name>
    <dbReference type="NCBI Taxonomy" id="72124"/>
    <lineage>
        <taxon>Eukaryota</taxon>
        <taxon>Fungi</taxon>
        <taxon>Dikarya</taxon>
        <taxon>Basidiomycota</taxon>
        <taxon>Agaricomycotina</taxon>
        <taxon>Agaricomycetes</taxon>
        <taxon>Agaricomycetidae</taxon>
        <taxon>Boletales</taxon>
        <taxon>Coniophorineae</taxon>
        <taxon>Hygrophoropsidaceae</taxon>
        <taxon>Hygrophoropsis</taxon>
    </lineage>
</organism>